<gene>
    <name evidence="1" type="ORF">EMPG_10709</name>
</gene>
<organism evidence="1 2">
    <name type="scientific">Blastomyces silverae</name>
    <dbReference type="NCBI Taxonomy" id="2060906"/>
    <lineage>
        <taxon>Eukaryota</taxon>
        <taxon>Fungi</taxon>
        <taxon>Dikarya</taxon>
        <taxon>Ascomycota</taxon>
        <taxon>Pezizomycotina</taxon>
        <taxon>Eurotiomycetes</taxon>
        <taxon>Eurotiomycetidae</taxon>
        <taxon>Onygenales</taxon>
        <taxon>Ajellomycetaceae</taxon>
        <taxon>Blastomyces</taxon>
    </lineage>
</organism>
<dbReference type="EMBL" id="LDEV01003447">
    <property type="protein sequence ID" value="KLJ05855.1"/>
    <property type="molecule type" value="Genomic_DNA"/>
</dbReference>
<evidence type="ECO:0000313" key="1">
    <source>
        <dbReference type="EMBL" id="KLJ05855.1"/>
    </source>
</evidence>
<keyword evidence="2" id="KW-1185">Reference proteome</keyword>
<proteinExistence type="predicted"/>
<name>A0A0H1B3B7_9EURO</name>
<feature type="non-terminal residue" evidence="1">
    <location>
        <position position="1"/>
    </location>
</feature>
<comment type="caution">
    <text evidence="1">The sequence shown here is derived from an EMBL/GenBank/DDBJ whole genome shotgun (WGS) entry which is preliminary data.</text>
</comment>
<evidence type="ECO:0000313" key="2">
    <source>
        <dbReference type="Proteomes" id="UP000053573"/>
    </source>
</evidence>
<reference evidence="2" key="1">
    <citation type="journal article" date="2015" name="PLoS Genet.">
        <title>The dynamic genome and transcriptome of the human fungal pathogen Blastomyces and close relative Emmonsia.</title>
        <authorList>
            <person name="Munoz J.F."/>
            <person name="Gauthier G.M."/>
            <person name="Desjardins C.A."/>
            <person name="Gallo J.E."/>
            <person name="Holder J."/>
            <person name="Sullivan T.D."/>
            <person name="Marty A.J."/>
            <person name="Carmen J.C."/>
            <person name="Chen Z."/>
            <person name="Ding L."/>
            <person name="Gujja S."/>
            <person name="Magrini V."/>
            <person name="Misas E."/>
            <person name="Mitreva M."/>
            <person name="Priest M."/>
            <person name="Saif S."/>
            <person name="Whiston E.A."/>
            <person name="Young S."/>
            <person name="Zeng Q."/>
            <person name="Goldman W.E."/>
            <person name="Mardis E.R."/>
            <person name="Taylor J.W."/>
            <person name="McEwen J.G."/>
            <person name="Clay O.K."/>
            <person name="Klein B.S."/>
            <person name="Cuomo C.A."/>
        </authorList>
    </citation>
    <scope>NUCLEOTIDE SEQUENCE [LARGE SCALE GENOMIC DNA]</scope>
    <source>
        <strain evidence="2">UAMH 139</strain>
    </source>
</reference>
<protein>
    <submittedName>
        <fullName evidence="1">Uncharacterized protein</fullName>
    </submittedName>
</protein>
<dbReference type="AlphaFoldDB" id="A0A0H1B3B7"/>
<dbReference type="Proteomes" id="UP000053573">
    <property type="component" value="Unassembled WGS sequence"/>
</dbReference>
<sequence length="67" mass="7655">WSDSRDTLLRFLLLGERGQESQEATCQYRIHSSVARRSANKVTAARQIVIQNTRAFLTCIRDNLAAF</sequence>
<accession>A0A0H1B3B7</accession>